<accession>A0A177SGN9</accession>
<evidence type="ECO:0000313" key="2">
    <source>
        <dbReference type="Proteomes" id="UP000077752"/>
    </source>
</evidence>
<dbReference type="Proteomes" id="UP000077752">
    <property type="component" value="Unassembled WGS sequence"/>
</dbReference>
<dbReference type="InterPro" id="IPR027023">
    <property type="entry name" value="Put_LipoPS_kinase_InaA"/>
</dbReference>
<sequence length="236" mass="27254">MDVTDAGRQAGNDRFKYFWQQQGEWVEEPNQRRGGESGVQRLRDDSGHLLYAKRQVGHIYRSLLHPFGRPTVLREYAALTGCGQLGVRVPRIVYCGVERDAERQWRALLVSEALDGFEEIDVWYAKGGRERHGEALHDSILEDLARNLARMHTGRWQHGCLYSKHVFVKVTGEGKEARAEVALLDLEKCRQRFSKHRAAAHDLRQLRRHSSFSDADWEKLLYFYRMAFGSAVKGLE</sequence>
<protein>
    <submittedName>
        <fullName evidence="1">InaA protein</fullName>
    </submittedName>
</protein>
<reference evidence="1 2" key="1">
    <citation type="submission" date="2016-03" db="EMBL/GenBank/DDBJ databases">
        <title>Draft Genome Assembly of Pseudomonas putida strain CBF10-2.</title>
        <authorList>
            <person name="Iyer R.S."/>
            <person name="Damania A."/>
        </authorList>
    </citation>
    <scope>NUCLEOTIDE SEQUENCE [LARGE SCALE GENOMIC DNA]</scope>
    <source>
        <strain evidence="1 2">CBF10-2</strain>
    </source>
</reference>
<dbReference type="EMBL" id="LUCV01000036">
    <property type="protein sequence ID" value="OAI88135.1"/>
    <property type="molecule type" value="Genomic_DNA"/>
</dbReference>
<comment type="caution">
    <text evidence="1">The sequence shown here is derived from an EMBL/GenBank/DDBJ whole genome shotgun (WGS) entry which is preliminary data.</text>
</comment>
<dbReference type="PIRSF" id="PIRSF026326">
    <property type="entry name" value="InaA"/>
    <property type="match status" value="1"/>
</dbReference>
<dbReference type="RefSeq" id="WP_064303866.1">
    <property type="nucleotide sequence ID" value="NZ_LUCV01000036.1"/>
</dbReference>
<name>A0A177SGN9_PSEPU</name>
<proteinExistence type="predicted"/>
<dbReference type="Pfam" id="PF06293">
    <property type="entry name" value="Kdo"/>
    <property type="match status" value="1"/>
</dbReference>
<gene>
    <name evidence="1" type="ORF">AYO28_24515</name>
</gene>
<dbReference type="SUPFAM" id="SSF56112">
    <property type="entry name" value="Protein kinase-like (PK-like)"/>
    <property type="match status" value="1"/>
</dbReference>
<organism evidence="1 2">
    <name type="scientific">Pseudomonas putida</name>
    <name type="common">Arthrobacter siderocapsulatus</name>
    <dbReference type="NCBI Taxonomy" id="303"/>
    <lineage>
        <taxon>Bacteria</taxon>
        <taxon>Pseudomonadati</taxon>
        <taxon>Pseudomonadota</taxon>
        <taxon>Gammaproteobacteria</taxon>
        <taxon>Pseudomonadales</taxon>
        <taxon>Pseudomonadaceae</taxon>
        <taxon>Pseudomonas</taxon>
    </lineage>
</organism>
<evidence type="ECO:0000313" key="1">
    <source>
        <dbReference type="EMBL" id="OAI88135.1"/>
    </source>
</evidence>
<dbReference type="AlphaFoldDB" id="A0A177SGN9"/>
<dbReference type="InterPro" id="IPR011009">
    <property type="entry name" value="Kinase-like_dom_sf"/>
</dbReference>